<dbReference type="PANTHER" id="PTHR30487:SF0">
    <property type="entry name" value="PREPILIN LEADER PEPTIDASE_N-METHYLTRANSFERASE-RELATED"/>
    <property type="match status" value="1"/>
</dbReference>
<reference evidence="6 7" key="1">
    <citation type="submission" date="2017-12" db="EMBL/GenBank/DDBJ databases">
        <title>The genome sequence of Caulobacter flavus CGMCC1 15093.</title>
        <authorList>
            <person name="Gao J."/>
            <person name="Mao X."/>
            <person name="Sun J."/>
        </authorList>
    </citation>
    <scope>NUCLEOTIDE SEQUENCE [LARGE SCALE GENOMIC DNA]</scope>
    <source>
        <strain evidence="6 7">CGMCC1 15093</strain>
    </source>
</reference>
<protein>
    <recommendedName>
        <fullName evidence="4">Prepilin type IV endopeptidase peptidase domain-containing protein</fullName>
    </recommendedName>
</protein>
<dbReference type="OrthoDB" id="9789291at2"/>
<keyword evidence="8" id="KW-1185">Reference proteome</keyword>
<accession>A0A2N5CM00</accession>
<evidence type="ECO:0000256" key="1">
    <source>
        <dbReference type="ARBA" id="ARBA00005801"/>
    </source>
</evidence>
<dbReference type="AlphaFoldDB" id="A0A2N5CM00"/>
<feature type="transmembrane region" description="Helical" evidence="3">
    <location>
        <begin position="70"/>
        <end position="89"/>
    </location>
</feature>
<organism evidence="6 7">
    <name type="scientific">Caulobacter flavus</name>
    <dbReference type="NCBI Taxonomy" id="1679497"/>
    <lineage>
        <taxon>Bacteria</taxon>
        <taxon>Pseudomonadati</taxon>
        <taxon>Pseudomonadota</taxon>
        <taxon>Alphaproteobacteria</taxon>
        <taxon>Caulobacterales</taxon>
        <taxon>Caulobacteraceae</taxon>
        <taxon>Caulobacter</taxon>
    </lineage>
</organism>
<feature type="domain" description="Prepilin type IV endopeptidase peptidase" evidence="4">
    <location>
        <begin position="104"/>
        <end position="208"/>
    </location>
</feature>
<dbReference type="KEGG" id="cfh:C1707_18805"/>
<feature type="transmembrane region" description="Helical" evidence="3">
    <location>
        <begin position="197"/>
        <end position="214"/>
    </location>
</feature>
<keyword evidence="3" id="KW-0472">Membrane</keyword>
<feature type="transmembrane region" description="Helical" evidence="3">
    <location>
        <begin position="121"/>
        <end position="138"/>
    </location>
</feature>
<dbReference type="PRINTS" id="PR00864">
    <property type="entry name" value="PREPILNPTASE"/>
</dbReference>
<dbReference type="Pfam" id="PF01478">
    <property type="entry name" value="Peptidase_A24"/>
    <property type="match status" value="1"/>
</dbReference>
<sequence>MSGGELTCGRGGLFLERADVMRTMHRLSNRLVGDHVVGAPMLVVAGGCLVGGLAGLVADRVARRLTFSQATAPTWASMLAGAVLLPWTLSVAPDPMAVAASIGLLAALLTLSLVDIADFRLPDVVTLPLAAAGIVWALEAGAPIGPRLVGAAVGYLVIAALAGAYRRLRRRKGIGLGDAKLLAAAGAWLGWEPLPLVVLTSCALALALIGVRVVGRGAASLSRPLAFGPALGLGFWIVWSLRLAGRV</sequence>
<dbReference type="InterPro" id="IPR000045">
    <property type="entry name" value="Prepilin_IV_endopep_pep"/>
</dbReference>
<feature type="transmembrane region" description="Helical" evidence="3">
    <location>
        <begin position="226"/>
        <end position="245"/>
    </location>
</feature>
<dbReference type="PANTHER" id="PTHR30487">
    <property type="entry name" value="TYPE 4 PREPILIN-LIKE PROTEINS LEADER PEPTIDE-PROCESSING ENZYME"/>
    <property type="match status" value="1"/>
</dbReference>
<dbReference type="Gene3D" id="1.20.120.1220">
    <property type="match status" value="1"/>
</dbReference>
<gene>
    <name evidence="5" type="ORF">C1707_18805</name>
    <name evidence="6" type="ORF">CFHF_23745</name>
</gene>
<dbReference type="EMBL" id="PJRQ01000048">
    <property type="protein sequence ID" value="PLR06928.1"/>
    <property type="molecule type" value="Genomic_DNA"/>
</dbReference>
<proteinExistence type="inferred from homology"/>
<evidence type="ECO:0000313" key="7">
    <source>
        <dbReference type="Proteomes" id="UP000234483"/>
    </source>
</evidence>
<dbReference type="Proteomes" id="UP000281192">
    <property type="component" value="Chromosome"/>
</dbReference>
<reference evidence="5 8" key="2">
    <citation type="submission" date="2018-01" db="EMBL/GenBank/DDBJ databases">
        <title>Complete genome sequence of Caulobacter flavus RHGG3.</title>
        <authorList>
            <person name="Yang E."/>
        </authorList>
    </citation>
    <scope>NUCLEOTIDE SEQUENCE [LARGE SCALE GENOMIC DNA]</scope>
    <source>
        <strain evidence="5 8">RHGG3</strain>
    </source>
</reference>
<evidence type="ECO:0000313" key="5">
    <source>
        <dbReference type="EMBL" id="AYV48147.1"/>
    </source>
</evidence>
<keyword evidence="3" id="KW-1133">Transmembrane helix</keyword>
<feature type="transmembrane region" description="Helical" evidence="3">
    <location>
        <begin position="95"/>
        <end position="114"/>
    </location>
</feature>
<dbReference type="InterPro" id="IPR050882">
    <property type="entry name" value="Prepilin_peptidase/N-MTase"/>
</dbReference>
<dbReference type="InterPro" id="IPR014032">
    <property type="entry name" value="Peptidase_A24A_bac"/>
</dbReference>
<dbReference type="GO" id="GO:0005886">
    <property type="term" value="C:plasma membrane"/>
    <property type="evidence" value="ECO:0007669"/>
    <property type="project" value="TreeGrafter"/>
</dbReference>
<name>A0A2N5CM00_9CAUL</name>
<keyword evidence="3" id="KW-0812">Transmembrane</keyword>
<dbReference type="GO" id="GO:0006465">
    <property type="term" value="P:signal peptide processing"/>
    <property type="evidence" value="ECO:0007669"/>
    <property type="project" value="TreeGrafter"/>
</dbReference>
<comment type="similarity">
    <text evidence="1 2">Belongs to the peptidase A24 family.</text>
</comment>
<feature type="transmembrane region" description="Helical" evidence="3">
    <location>
        <begin position="37"/>
        <end position="58"/>
    </location>
</feature>
<evidence type="ECO:0000256" key="3">
    <source>
        <dbReference type="SAM" id="Phobius"/>
    </source>
</evidence>
<dbReference type="GO" id="GO:0004190">
    <property type="term" value="F:aspartic-type endopeptidase activity"/>
    <property type="evidence" value="ECO:0007669"/>
    <property type="project" value="InterPro"/>
</dbReference>
<evidence type="ECO:0000313" key="6">
    <source>
        <dbReference type="EMBL" id="PLR06928.1"/>
    </source>
</evidence>
<feature type="transmembrane region" description="Helical" evidence="3">
    <location>
        <begin position="144"/>
        <end position="162"/>
    </location>
</feature>
<evidence type="ECO:0000259" key="4">
    <source>
        <dbReference type="Pfam" id="PF01478"/>
    </source>
</evidence>
<dbReference type="EMBL" id="CP026100">
    <property type="protein sequence ID" value="AYV48147.1"/>
    <property type="molecule type" value="Genomic_DNA"/>
</dbReference>
<evidence type="ECO:0000313" key="8">
    <source>
        <dbReference type="Proteomes" id="UP000281192"/>
    </source>
</evidence>
<dbReference type="Proteomes" id="UP000234483">
    <property type="component" value="Unassembled WGS sequence"/>
</dbReference>
<evidence type="ECO:0000256" key="2">
    <source>
        <dbReference type="RuleBase" id="RU003793"/>
    </source>
</evidence>